<dbReference type="SUPFAM" id="SSF55874">
    <property type="entry name" value="ATPase domain of HSP90 chaperone/DNA topoisomerase II/histidine kinase"/>
    <property type="match status" value="1"/>
</dbReference>
<organism evidence="18">
    <name type="scientific">freshwater metagenome</name>
    <dbReference type="NCBI Taxonomy" id="449393"/>
    <lineage>
        <taxon>unclassified sequences</taxon>
        <taxon>metagenomes</taxon>
        <taxon>ecological metagenomes</taxon>
    </lineage>
</organism>
<dbReference type="CDD" id="cd06225">
    <property type="entry name" value="HAMP"/>
    <property type="match status" value="1"/>
</dbReference>
<dbReference type="PANTHER" id="PTHR45436">
    <property type="entry name" value="SENSOR HISTIDINE KINASE YKOH"/>
    <property type="match status" value="1"/>
</dbReference>
<evidence type="ECO:0000256" key="11">
    <source>
        <dbReference type="ARBA" id="ARBA00022989"/>
    </source>
</evidence>
<keyword evidence="9" id="KW-0418">Kinase</keyword>
<feature type="transmembrane region" description="Helical" evidence="15">
    <location>
        <begin position="200"/>
        <end position="219"/>
    </location>
</feature>
<name>A0A094QW32_9ZZZZ</name>
<dbReference type="PRINTS" id="PR00344">
    <property type="entry name" value="BCTRLSENSOR"/>
</dbReference>
<sequence length="522" mass="57349">MRPQLSPLSQSLAAKVILSTVLLSLVVVWLTGSALYSQLSDGIKKVSLESSLADARSVFFSTQYQLLLVDGKSNETIKKSVDEIISTSINTGTTEGARELILLKVYTKGELSKIGQKPNYSFASNGLLSSTVPQDLREEIATSESLAHRFAPLTYRAGVTIDALYVGQRITIPASGEYEMFLVFTLVNQGATLDLVQNSLFLTGVVLLLLIGLITYLVVRQVVRPVRDAARVASLFTEGDFTQRLKIKSNDEIATLGTAFNEMAASIEAQIGRLENLSKVQQRFVSDVSHELRTPLTTLRMASDVIYAQRDDFDPVIARSAELLIAQIDRFEKLLQELLEVSRFDAEVAVLEPTDFDLTALVRRCVADLGVNLEGNDSQISFAVPSYPVHIRADFRRVERIMRNLISNALDHSDGKPIEIECVETGTDVAISVRDHGEGMEPASLTRVFDRFWRADPSRARTRGGTGLGLSIALEDARLHNGELDAWGAVGDGANFVLTLPRIAGNQIVARPLPVNPHRRVQ</sequence>
<reference evidence="18" key="1">
    <citation type="submission" date="2014-05" db="EMBL/GenBank/DDBJ databases">
        <title>Key roles for freshwater Actinobacteria revealed by deep metagenomic sequencing.</title>
        <authorList>
            <person name="Ghai R."/>
            <person name="Mizuno C.M."/>
            <person name="Picazo A."/>
            <person name="Camacho A."/>
            <person name="Rodriguez-Valera F."/>
        </authorList>
    </citation>
    <scope>NUCLEOTIDE SEQUENCE</scope>
</reference>
<dbReference type="InterPro" id="IPR050428">
    <property type="entry name" value="TCS_sensor_his_kinase"/>
</dbReference>
<evidence type="ECO:0000256" key="6">
    <source>
        <dbReference type="ARBA" id="ARBA00022679"/>
    </source>
</evidence>
<dbReference type="InterPro" id="IPR003594">
    <property type="entry name" value="HATPase_dom"/>
</dbReference>
<dbReference type="EMBL" id="JNSK01000024">
    <property type="protein sequence ID" value="KGA18496.1"/>
    <property type="molecule type" value="Genomic_DNA"/>
</dbReference>
<evidence type="ECO:0000256" key="12">
    <source>
        <dbReference type="ARBA" id="ARBA00023012"/>
    </source>
</evidence>
<accession>A0A094QW32</accession>
<dbReference type="PROSITE" id="PS50109">
    <property type="entry name" value="HIS_KIN"/>
    <property type="match status" value="1"/>
</dbReference>
<keyword evidence="6" id="KW-0808">Transferase</keyword>
<keyword evidence="10" id="KW-0067">ATP-binding</keyword>
<evidence type="ECO:0000259" key="17">
    <source>
        <dbReference type="PROSITE" id="PS50885"/>
    </source>
</evidence>
<dbReference type="AlphaFoldDB" id="A0A094QW32"/>
<gene>
    <name evidence="18" type="ORF">GM50_8580</name>
</gene>
<keyword evidence="7 15" id="KW-0812">Transmembrane</keyword>
<comment type="catalytic activity">
    <reaction evidence="1">
        <text>ATP + protein L-histidine = ADP + protein N-phospho-L-histidine.</text>
        <dbReference type="EC" id="2.7.13.3"/>
    </reaction>
</comment>
<evidence type="ECO:0000256" key="2">
    <source>
        <dbReference type="ARBA" id="ARBA00004651"/>
    </source>
</evidence>
<evidence type="ECO:0000256" key="14">
    <source>
        <dbReference type="ARBA" id="ARBA00035305"/>
    </source>
</evidence>
<dbReference type="PANTHER" id="PTHR45436:SF5">
    <property type="entry name" value="SENSOR HISTIDINE KINASE TRCS"/>
    <property type="match status" value="1"/>
</dbReference>
<evidence type="ECO:0000256" key="7">
    <source>
        <dbReference type="ARBA" id="ARBA00022692"/>
    </source>
</evidence>
<keyword evidence="5" id="KW-0597">Phosphoprotein</keyword>
<dbReference type="InterPro" id="IPR005467">
    <property type="entry name" value="His_kinase_dom"/>
</dbReference>
<evidence type="ECO:0000256" key="3">
    <source>
        <dbReference type="ARBA" id="ARBA00012438"/>
    </source>
</evidence>
<dbReference type="PROSITE" id="PS50885">
    <property type="entry name" value="HAMP"/>
    <property type="match status" value="1"/>
</dbReference>
<proteinExistence type="predicted"/>
<dbReference type="FunFam" id="1.10.287.130:FF:000010">
    <property type="entry name" value="Two-component sensor histidine kinase"/>
    <property type="match status" value="1"/>
</dbReference>
<dbReference type="Pfam" id="PF00512">
    <property type="entry name" value="HisKA"/>
    <property type="match status" value="1"/>
</dbReference>
<dbReference type="Pfam" id="PF02518">
    <property type="entry name" value="HATPase_c"/>
    <property type="match status" value="1"/>
</dbReference>
<evidence type="ECO:0000256" key="9">
    <source>
        <dbReference type="ARBA" id="ARBA00022777"/>
    </source>
</evidence>
<evidence type="ECO:0000313" key="18">
    <source>
        <dbReference type="EMBL" id="KGA18496.1"/>
    </source>
</evidence>
<dbReference type="GO" id="GO:0005886">
    <property type="term" value="C:plasma membrane"/>
    <property type="evidence" value="ECO:0007669"/>
    <property type="project" value="UniProtKB-SubCell"/>
</dbReference>
<evidence type="ECO:0000256" key="10">
    <source>
        <dbReference type="ARBA" id="ARBA00022840"/>
    </source>
</evidence>
<feature type="transmembrane region" description="Helical" evidence="15">
    <location>
        <begin position="12"/>
        <end position="36"/>
    </location>
</feature>
<dbReference type="GO" id="GO:0000155">
    <property type="term" value="F:phosphorelay sensor kinase activity"/>
    <property type="evidence" value="ECO:0007669"/>
    <property type="project" value="InterPro"/>
</dbReference>
<dbReference type="SUPFAM" id="SSF47384">
    <property type="entry name" value="Homodimeric domain of signal transducing histidine kinase"/>
    <property type="match status" value="1"/>
</dbReference>
<dbReference type="InterPro" id="IPR004358">
    <property type="entry name" value="Sig_transdc_His_kin-like_C"/>
</dbReference>
<dbReference type="InterPro" id="IPR047669">
    <property type="entry name" value="MtrAB_MtrB"/>
</dbReference>
<dbReference type="SMART" id="SM00388">
    <property type="entry name" value="HisKA"/>
    <property type="match status" value="1"/>
</dbReference>
<dbReference type="InterPro" id="IPR036890">
    <property type="entry name" value="HATPase_C_sf"/>
</dbReference>
<feature type="domain" description="HAMP" evidence="17">
    <location>
        <begin position="220"/>
        <end position="272"/>
    </location>
</feature>
<dbReference type="SMART" id="SM00304">
    <property type="entry name" value="HAMP"/>
    <property type="match status" value="1"/>
</dbReference>
<dbReference type="InterPro" id="IPR003661">
    <property type="entry name" value="HisK_dim/P_dom"/>
</dbReference>
<dbReference type="InterPro" id="IPR036097">
    <property type="entry name" value="HisK_dim/P_sf"/>
</dbReference>
<keyword evidence="12" id="KW-0902">Two-component regulatory system</keyword>
<feature type="domain" description="Histidine kinase" evidence="16">
    <location>
        <begin position="287"/>
        <end position="504"/>
    </location>
</feature>
<evidence type="ECO:0000256" key="15">
    <source>
        <dbReference type="SAM" id="Phobius"/>
    </source>
</evidence>
<dbReference type="NCBIfam" id="NF040691">
    <property type="entry name" value="MtrAB_MtrB"/>
    <property type="match status" value="1"/>
</dbReference>
<keyword evidence="11 15" id="KW-1133">Transmembrane helix</keyword>
<evidence type="ECO:0000256" key="1">
    <source>
        <dbReference type="ARBA" id="ARBA00000085"/>
    </source>
</evidence>
<dbReference type="CDD" id="cd00082">
    <property type="entry name" value="HisKA"/>
    <property type="match status" value="1"/>
</dbReference>
<comment type="subcellular location">
    <subcellularLocation>
        <location evidence="2">Cell membrane</location>
        <topology evidence="2">Multi-pass membrane protein</topology>
    </subcellularLocation>
</comment>
<dbReference type="FunFam" id="3.30.565.10:FF:000013">
    <property type="entry name" value="Two-component sensor histidine kinase"/>
    <property type="match status" value="1"/>
</dbReference>
<protein>
    <recommendedName>
        <fullName evidence="14">Sensor histidine kinase MtrB</fullName>
        <ecNumber evidence="3">2.7.13.3</ecNumber>
    </recommendedName>
</protein>
<keyword evidence="4" id="KW-1003">Cell membrane</keyword>
<comment type="caution">
    <text evidence="18">The sequence shown here is derived from an EMBL/GenBank/DDBJ whole genome shotgun (WGS) entry which is preliminary data.</text>
</comment>
<dbReference type="SUPFAM" id="SSF158472">
    <property type="entry name" value="HAMP domain-like"/>
    <property type="match status" value="1"/>
</dbReference>
<evidence type="ECO:0000256" key="4">
    <source>
        <dbReference type="ARBA" id="ARBA00022475"/>
    </source>
</evidence>
<dbReference type="Pfam" id="PF00672">
    <property type="entry name" value="HAMP"/>
    <property type="match status" value="1"/>
</dbReference>
<keyword evidence="8" id="KW-0547">Nucleotide-binding</keyword>
<dbReference type="Gene3D" id="1.10.287.130">
    <property type="match status" value="1"/>
</dbReference>
<dbReference type="Gene3D" id="6.10.340.10">
    <property type="match status" value="1"/>
</dbReference>
<evidence type="ECO:0000256" key="8">
    <source>
        <dbReference type="ARBA" id="ARBA00022741"/>
    </source>
</evidence>
<dbReference type="GO" id="GO:0005524">
    <property type="term" value="F:ATP binding"/>
    <property type="evidence" value="ECO:0007669"/>
    <property type="project" value="UniProtKB-KW"/>
</dbReference>
<evidence type="ECO:0000259" key="16">
    <source>
        <dbReference type="PROSITE" id="PS50109"/>
    </source>
</evidence>
<dbReference type="EC" id="2.7.13.3" evidence="3"/>
<evidence type="ECO:0000256" key="13">
    <source>
        <dbReference type="ARBA" id="ARBA00023136"/>
    </source>
</evidence>
<keyword evidence="13 15" id="KW-0472">Membrane</keyword>
<evidence type="ECO:0000256" key="5">
    <source>
        <dbReference type="ARBA" id="ARBA00022553"/>
    </source>
</evidence>
<dbReference type="InterPro" id="IPR003660">
    <property type="entry name" value="HAMP_dom"/>
</dbReference>
<dbReference type="Gene3D" id="3.30.565.10">
    <property type="entry name" value="Histidine kinase-like ATPase, C-terminal domain"/>
    <property type="match status" value="1"/>
</dbReference>
<dbReference type="SMART" id="SM00387">
    <property type="entry name" value="HATPase_c"/>
    <property type="match status" value="1"/>
</dbReference>
<dbReference type="CDD" id="cd00075">
    <property type="entry name" value="HATPase"/>
    <property type="match status" value="1"/>
</dbReference>